<dbReference type="InterPro" id="IPR029063">
    <property type="entry name" value="SAM-dependent_MTases_sf"/>
</dbReference>
<dbReference type="Proteomes" id="UP001501020">
    <property type="component" value="Unassembled WGS sequence"/>
</dbReference>
<name>A0ABP5JGE8_9ACTN</name>
<dbReference type="CDD" id="cd02440">
    <property type="entry name" value="AdoMet_MTases"/>
    <property type="match status" value="1"/>
</dbReference>
<sequence>MNLSPDLVMPPHASSLVMRQEVSGRGGRLLDVGTGSGFLALTMAPDHESVTGIDVNPRAVFFAKANALVNGRAGDFRVAGFEDGLDGHDHVVFNAPGRPPRDRAGGLDPFTAESIVRELGKAPLKAGALVQVLVIVPVPRGRPDVVAEWLDGRDHTVTEVDAPMFAIPAAAVAKGRVPARCLLVDGPDDAGLVMRHLHEKGIDQVVPLLLSIRG</sequence>
<protein>
    <recommendedName>
        <fullName evidence="1">Methyltransferase small domain-containing protein</fullName>
    </recommendedName>
</protein>
<dbReference type="EMBL" id="BAAAMR010000001">
    <property type="protein sequence ID" value="GAA2117690.1"/>
    <property type="molecule type" value="Genomic_DNA"/>
</dbReference>
<evidence type="ECO:0000313" key="2">
    <source>
        <dbReference type="EMBL" id="GAA2117690.1"/>
    </source>
</evidence>
<dbReference type="Gene3D" id="3.40.50.150">
    <property type="entry name" value="Vaccinia Virus protein VP39"/>
    <property type="match status" value="1"/>
</dbReference>
<proteinExistence type="predicted"/>
<accession>A0ABP5JGE8</accession>
<comment type="caution">
    <text evidence="2">The sequence shown here is derived from an EMBL/GenBank/DDBJ whole genome shotgun (WGS) entry which is preliminary data.</text>
</comment>
<dbReference type="InterPro" id="IPR007848">
    <property type="entry name" value="Small_mtfrase_dom"/>
</dbReference>
<organism evidence="2 3">
    <name type="scientific">Actinomadura napierensis</name>
    <dbReference type="NCBI Taxonomy" id="267854"/>
    <lineage>
        <taxon>Bacteria</taxon>
        <taxon>Bacillati</taxon>
        <taxon>Actinomycetota</taxon>
        <taxon>Actinomycetes</taxon>
        <taxon>Streptosporangiales</taxon>
        <taxon>Thermomonosporaceae</taxon>
        <taxon>Actinomadura</taxon>
    </lineage>
</organism>
<evidence type="ECO:0000259" key="1">
    <source>
        <dbReference type="Pfam" id="PF05175"/>
    </source>
</evidence>
<reference evidence="3" key="1">
    <citation type="journal article" date="2019" name="Int. J. Syst. Evol. Microbiol.">
        <title>The Global Catalogue of Microorganisms (GCM) 10K type strain sequencing project: providing services to taxonomists for standard genome sequencing and annotation.</title>
        <authorList>
            <consortium name="The Broad Institute Genomics Platform"/>
            <consortium name="The Broad Institute Genome Sequencing Center for Infectious Disease"/>
            <person name="Wu L."/>
            <person name="Ma J."/>
        </authorList>
    </citation>
    <scope>NUCLEOTIDE SEQUENCE [LARGE SCALE GENOMIC DNA]</scope>
    <source>
        <strain evidence="3">JCM 13850</strain>
    </source>
</reference>
<dbReference type="SUPFAM" id="SSF53335">
    <property type="entry name" value="S-adenosyl-L-methionine-dependent methyltransferases"/>
    <property type="match status" value="1"/>
</dbReference>
<dbReference type="Pfam" id="PF05175">
    <property type="entry name" value="MTS"/>
    <property type="match status" value="1"/>
</dbReference>
<evidence type="ECO:0000313" key="3">
    <source>
        <dbReference type="Proteomes" id="UP001501020"/>
    </source>
</evidence>
<keyword evidence="3" id="KW-1185">Reference proteome</keyword>
<feature type="domain" description="Methyltransferase small" evidence="1">
    <location>
        <begin position="21"/>
        <end position="98"/>
    </location>
</feature>
<gene>
    <name evidence="2" type="ORF">GCM10009727_00170</name>
</gene>